<protein>
    <submittedName>
        <fullName evidence="2">DUF1731 domain-containing protein</fullName>
    </submittedName>
</protein>
<dbReference type="RefSeq" id="WP_192016272.1">
    <property type="nucleotide sequence ID" value="NZ_JACYTP010000007.1"/>
</dbReference>
<dbReference type="InterPro" id="IPR001509">
    <property type="entry name" value="Epimerase_deHydtase"/>
</dbReference>
<sequence>MKQTVLITGANSFVARHLISKLESNYTIKLLTRMPRASNEYEWNLENWTINEKALDDVDYIVHLSGSKLNDGTPLTPERQQLVRETRIGAADFLRKKLKERNQKLTGFVSASAIGYYGYTDKTMEIDENGEPGTDFDAQLCIDWEAAADEFKTDGMADHVSKIRVSLVLGKDGGIFPIFESAVSANPQLALQSSPDAFPWNHVDDMAGIFAFAVQHNLDGVYNSVAPQPASSQDIYKAIANTKAGKNHAIDSFHGQHLVSHKIVNAGYEFKYPNIEQAVKNILQK</sequence>
<dbReference type="InterPro" id="IPR036291">
    <property type="entry name" value="NAD(P)-bd_dom_sf"/>
</dbReference>
<evidence type="ECO:0000259" key="1">
    <source>
        <dbReference type="Pfam" id="PF01370"/>
    </source>
</evidence>
<dbReference type="PANTHER" id="PTHR11092">
    <property type="entry name" value="SUGAR NUCLEOTIDE EPIMERASE RELATED"/>
    <property type="match status" value="1"/>
</dbReference>
<comment type="caution">
    <text evidence="2">The sequence shown here is derived from an EMBL/GenBank/DDBJ whole genome shotgun (WGS) entry which is preliminary data.</text>
</comment>
<name>A0ABR9BLZ7_9GAMM</name>
<dbReference type="Proteomes" id="UP000649768">
    <property type="component" value="Unassembled WGS sequence"/>
</dbReference>
<accession>A0ABR9BLZ7</accession>
<evidence type="ECO:0000313" key="2">
    <source>
        <dbReference type="EMBL" id="MBD8513595.1"/>
    </source>
</evidence>
<reference evidence="2 3" key="1">
    <citation type="submission" date="2020-09" db="EMBL/GenBank/DDBJ databases">
        <title>Photobacterium sp. CAU 1568 isolated from sand of Sido Beach.</title>
        <authorList>
            <person name="Kim W."/>
        </authorList>
    </citation>
    <scope>NUCLEOTIDE SEQUENCE [LARGE SCALE GENOMIC DNA]</scope>
    <source>
        <strain evidence="2 3">CAU 1568</strain>
    </source>
</reference>
<dbReference type="Pfam" id="PF01370">
    <property type="entry name" value="Epimerase"/>
    <property type="match status" value="1"/>
</dbReference>
<dbReference type="Gene3D" id="3.40.50.720">
    <property type="entry name" value="NAD(P)-binding Rossmann-like Domain"/>
    <property type="match status" value="1"/>
</dbReference>
<keyword evidence="3" id="KW-1185">Reference proteome</keyword>
<feature type="domain" description="NAD-dependent epimerase/dehydratase" evidence="1">
    <location>
        <begin position="5"/>
        <end position="218"/>
    </location>
</feature>
<gene>
    <name evidence="2" type="ORF">IFO68_13020</name>
</gene>
<proteinExistence type="predicted"/>
<organism evidence="2 3">
    <name type="scientific">Photobacterium arenosum</name>
    <dbReference type="NCBI Taxonomy" id="2774143"/>
    <lineage>
        <taxon>Bacteria</taxon>
        <taxon>Pseudomonadati</taxon>
        <taxon>Pseudomonadota</taxon>
        <taxon>Gammaproteobacteria</taxon>
        <taxon>Vibrionales</taxon>
        <taxon>Vibrionaceae</taxon>
        <taxon>Photobacterium</taxon>
    </lineage>
</organism>
<evidence type="ECO:0000313" key="3">
    <source>
        <dbReference type="Proteomes" id="UP000649768"/>
    </source>
</evidence>
<dbReference type="EMBL" id="JACYTP010000007">
    <property type="protein sequence ID" value="MBD8513595.1"/>
    <property type="molecule type" value="Genomic_DNA"/>
</dbReference>
<dbReference type="PANTHER" id="PTHR11092:SF0">
    <property type="entry name" value="EPIMERASE FAMILY PROTEIN SDR39U1"/>
    <property type="match status" value="1"/>
</dbReference>
<dbReference type="SUPFAM" id="SSF51735">
    <property type="entry name" value="NAD(P)-binding Rossmann-fold domains"/>
    <property type="match status" value="1"/>
</dbReference>